<keyword evidence="8" id="KW-1185">Reference proteome</keyword>
<dbReference type="Gene3D" id="1.20.1720.10">
    <property type="entry name" value="Multidrug resistance protein D"/>
    <property type="match status" value="1"/>
</dbReference>
<dbReference type="PROSITE" id="PS50850">
    <property type="entry name" value="MFS"/>
    <property type="match status" value="1"/>
</dbReference>
<feature type="transmembrane region" description="Helical" evidence="5">
    <location>
        <begin position="360"/>
        <end position="380"/>
    </location>
</feature>
<feature type="transmembrane region" description="Helical" evidence="5">
    <location>
        <begin position="69"/>
        <end position="87"/>
    </location>
</feature>
<protein>
    <submittedName>
        <fullName evidence="7">Membrane transporter</fullName>
    </submittedName>
</protein>
<dbReference type="EMBL" id="KE503208">
    <property type="protein sequence ID" value="EPX71653.1"/>
    <property type="molecule type" value="Genomic_DNA"/>
</dbReference>
<dbReference type="InterPro" id="IPR036259">
    <property type="entry name" value="MFS_trans_sf"/>
</dbReference>
<dbReference type="RefSeq" id="XP_013020275.1">
    <property type="nucleotide sequence ID" value="XM_013164821.1"/>
</dbReference>
<dbReference type="HOGENOM" id="CLU_000960_27_4_1"/>
<dbReference type="OMA" id="LCMSIAP"/>
<feature type="transmembrane region" description="Helical" evidence="5">
    <location>
        <begin position="298"/>
        <end position="318"/>
    </location>
</feature>
<feature type="transmembrane region" description="Helical" evidence="5">
    <location>
        <begin position="423"/>
        <end position="444"/>
    </location>
</feature>
<dbReference type="PANTHER" id="PTHR42718:SF1">
    <property type="entry name" value="LOW AFFINITY AMMONIUM TRANSPORTER"/>
    <property type="match status" value="1"/>
</dbReference>
<organism evidence="7 8">
    <name type="scientific">Schizosaccharomyces octosporus (strain yFS286)</name>
    <name type="common">Fission yeast</name>
    <name type="synonym">Octosporomyces octosporus</name>
    <dbReference type="NCBI Taxonomy" id="483514"/>
    <lineage>
        <taxon>Eukaryota</taxon>
        <taxon>Fungi</taxon>
        <taxon>Dikarya</taxon>
        <taxon>Ascomycota</taxon>
        <taxon>Taphrinomycotina</taxon>
        <taxon>Schizosaccharomycetes</taxon>
        <taxon>Schizosaccharomycetales</taxon>
        <taxon>Schizosaccharomycetaceae</taxon>
        <taxon>Schizosaccharomyces</taxon>
    </lineage>
</organism>
<feature type="domain" description="Major facilitator superfamily (MFS) profile" evidence="6">
    <location>
        <begin position="32"/>
        <end position="493"/>
    </location>
</feature>
<dbReference type="Proteomes" id="UP000016088">
    <property type="component" value="Unassembled WGS sequence"/>
</dbReference>
<dbReference type="OrthoDB" id="2130629at2759"/>
<evidence type="ECO:0000313" key="7">
    <source>
        <dbReference type="EMBL" id="EPX71653.1"/>
    </source>
</evidence>
<dbReference type="InterPro" id="IPR011701">
    <property type="entry name" value="MFS"/>
</dbReference>
<dbReference type="Pfam" id="PF07690">
    <property type="entry name" value="MFS_1"/>
    <property type="match status" value="1"/>
</dbReference>
<comment type="subcellular location">
    <subcellularLocation>
        <location evidence="1">Membrane</location>
        <topology evidence="1">Multi-pass membrane protein</topology>
    </subcellularLocation>
</comment>
<feature type="transmembrane region" description="Helical" evidence="5">
    <location>
        <begin position="260"/>
        <end position="278"/>
    </location>
</feature>
<dbReference type="eggNOG" id="KOG0254">
    <property type="taxonomic scope" value="Eukaryota"/>
</dbReference>
<dbReference type="PANTHER" id="PTHR42718">
    <property type="entry name" value="MAJOR FACILITATOR SUPERFAMILY MULTIDRUG TRANSPORTER MFSC"/>
    <property type="match status" value="1"/>
</dbReference>
<feature type="transmembrane region" description="Helical" evidence="5">
    <location>
        <begin position="464"/>
        <end position="487"/>
    </location>
</feature>
<dbReference type="GeneID" id="25030848"/>
<reference evidence="7 8" key="1">
    <citation type="journal article" date="2011" name="Science">
        <title>Comparative functional genomics of the fission yeasts.</title>
        <authorList>
            <person name="Rhind N."/>
            <person name="Chen Z."/>
            <person name="Yassour M."/>
            <person name="Thompson D.A."/>
            <person name="Haas B.J."/>
            <person name="Habib N."/>
            <person name="Wapinski I."/>
            <person name="Roy S."/>
            <person name="Lin M.F."/>
            <person name="Heiman D.I."/>
            <person name="Young S.K."/>
            <person name="Furuya K."/>
            <person name="Guo Y."/>
            <person name="Pidoux A."/>
            <person name="Chen H.M."/>
            <person name="Robbertse B."/>
            <person name="Goldberg J.M."/>
            <person name="Aoki K."/>
            <person name="Bayne E.H."/>
            <person name="Berlin A.M."/>
            <person name="Desjardins C.A."/>
            <person name="Dobbs E."/>
            <person name="Dukaj L."/>
            <person name="Fan L."/>
            <person name="FitzGerald M.G."/>
            <person name="French C."/>
            <person name="Gujja S."/>
            <person name="Hansen K."/>
            <person name="Keifenheim D."/>
            <person name="Levin J.Z."/>
            <person name="Mosher R.A."/>
            <person name="Mueller C.A."/>
            <person name="Pfiffner J."/>
            <person name="Priest M."/>
            <person name="Russ C."/>
            <person name="Smialowska A."/>
            <person name="Swoboda P."/>
            <person name="Sykes S.M."/>
            <person name="Vaughn M."/>
            <person name="Vengrova S."/>
            <person name="Yoder R."/>
            <person name="Zeng Q."/>
            <person name="Allshire R."/>
            <person name="Baulcombe D."/>
            <person name="Birren B.W."/>
            <person name="Brown W."/>
            <person name="Ekwall K."/>
            <person name="Kellis M."/>
            <person name="Leatherwood J."/>
            <person name="Levin H."/>
            <person name="Margalit H."/>
            <person name="Martienssen R."/>
            <person name="Nieduszynski C.A."/>
            <person name="Spatafora J.W."/>
            <person name="Friedman N."/>
            <person name="Dalgaard J.Z."/>
            <person name="Baumann P."/>
            <person name="Niki H."/>
            <person name="Regev A."/>
            <person name="Nusbaum C."/>
        </authorList>
    </citation>
    <scope>NUCLEOTIDE SEQUENCE [LARGE SCALE GENOMIC DNA]</scope>
    <source>
        <strain evidence="8">yFS286</strain>
    </source>
</reference>
<feature type="transmembrane region" description="Helical" evidence="5">
    <location>
        <begin position="131"/>
        <end position="148"/>
    </location>
</feature>
<feature type="transmembrane region" description="Helical" evidence="5">
    <location>
        <begin position="231"/>
        <end position="248"/>
    </location>
</feature>
<name>S9PW11_SCHOY</name>
<dbReference type="GO" id="GO:0016020">
    <property type="term" value="C:membrane"/>
    <property type="evidence" value="ECO:0007669"/>
    <property type="project" value="UniProtKB-SubCell"/>
</dbReference>
<keyword evidence="4 5" id="KW-0472">Membrane</keyword>
<evidence type="ECO:0000256" key="2">
    <source>
        <dbReference type="ARBA" id="ARBA00022692"/>
    </source>
</evidence>
<feature type="transmembrane region" description="Helical" evidence="5">
    <location>
        <begin position="191"/>
        <end position="211"/>
    </location>
</feature>
<evidence type="ECO:0000256" key="3">
    <source>
        <dbReference type="ARBA" id="ARBA00022989"/>
    </source>
</evidence>
<dbReference type="AlphaFoldDB" id="S9PW11"/>
<evidence type="ECO:0000313" key="8">
    <source>
        <dbReference type="Proteomes" id="UP000016088"/>
    </source>
</evidence>
<accession>S9PW11</accession>
<dbReference type="Gene3D" id="1.20.1250.20">
    <property type="entry name" value="MFS general substrate transporter like domains"/>
    <property type="match status" value="1"/>
</dbReference>
<dbReference type="CDD" id="cd17476">
    <property type="entry name" value="MFS_Amf1_MDR_like"/>
    <property type="match status" value="1"/>
</dbReference>
<feature type="transmembrane region" description="Helical" evidence="5">
    <location>
        <begin position="330"/>
        <end position="348"/>
    </location>
</feature>
<sequence>MDSPVSEVNSFKASGKPPVSNPPMSIIREILFIFITSSAQLMTQAGLGQTIAPSHIIGKAFGTTNSGQLSWFPASYSLTVGTFILVAGKLGDMYGHKNMFIFGYAWYSLWSLISGFSVYAKSAIMYDVCRALTGIAPAFLLPNALAILGRVYPPGRRKQWAFCMFGATAPNGFLLGAVFSGIFSQLAWWPWSYWSTCIICFAFCIASYLIIPDIQEETDEEKTSEKRHFDYLGTFFGITGLVLINFAWNQGPVVGWHVPYVYILLIIGVLSMVVFIYVEHKTLEPLLPPDAFTGEIGFILMCIAAGWACFGIWIYYLWNFFEVLRQNTPLLTVAQMAPVGISGCLAAASTGTLLSRFRPIICMIISMAAFTIGTILLATAPIDQTYWAQTFVATIVTPWGMDMSFPAATLVISDFVSRENQGIAASLVSTVVNYSISIGLGIAGTIEVHLNHKGTNILRGYRSAWYMGIGFGGLGVGVSILAAVLLFTKPSKRASDVESAEETAEKKEIGISN</sequence>
<dbReference type="SUPFAM" id="SSF103473">
    <property type="entry name" value="MFS general substrate transporter"/>
    <property type="match status" value="1"/>
</dbReference>
<keyword evidence="2 5" id="KW-0812">Transmembrane</keyword>
<proteinExistence type="predicted"/>
<dbReference type="InterPro" id="IPR020846">
    <property type="entry name" value="MFS_dom"/>
</dbReference>
<feature type="transmembrane region" description="Helical" evidence="5">
    <location>
        <begin position="99"/>
        <end position="119"/>
    </location>
</feature>
<evidence type="ECO:0000259" key="6">
    <source>
        <dbReference type="PROSITE" id="PS50850"/>
    </source>
</evidence>
<dbReference type="GO" id="GO:0022857">
    <property type="term" value="F:transmembrane transporter activity"/>
    <property type="evidence" value="ECO:0007669"/>
    <property type="project" value="InterPro"/>
</dbReference>
<evidence type="ECO:0000256" key="5">
    <source>
        <dbReference type="SAM" id="Phobius"/>
    </source>
</evidence>
<evidence type="ECO:0000256" key="1">
    <source>
        <dbReference type="ARBA" id="ARBA00004141"/>
    </source>
</evidence>
<evidence type="ECO:0000256" key="4">
    <source>
        <dbReference type="ARBA" id="ARBA00023136"/>
    </source>
</evidence>
<dbReference type="VEuPathDB" id="FungiDB:SOCG_01868"/>
<keyword evidence="3 5" id="KW-1133">Transmembrane helix</keyword>
<gene>
    <name evidence="7" type="ORF">SOCG_01868</name>
</gene>
<feature type="transmembrane region" description="Helical" evidence="5">
    <location>
        <begin position="160"/>
        <end position="179"/>
    </location>
</feature>